<protein>
    <submittedName>
        <fullName evidence="1">Unannotated protein</fullName>
    </submittedName>
</protein>
<sequence length="281" mass="30512">MPDGFELDELMCVLMAREIHDGDWINHGAVVPLAGAALMLAKHTHAPGLEFFYLGTEFNSVSPAVTDLGRLMTEPQLACSPSRGLMSHYDIMSLTLRGGADLQFLRPVQIDAVGNVNTSIIGSREAPKHRFHGIAVADAMVLVGRVVLYVTEHDERVFPRELGYRTGTGHVEGGAWRERIGAPGSGPASVITPLCVMDFETPDRRARLRSVHPGVDVDQVVAATGFELVVPDDVPSSDPPTALELDVLRTVVDPLATRHLEFKQLRRDAQERIAAAEAARA</sequence>
<proteinExistence type="predicted"/>
<dbReference type="PANTHER" id="PTHR43293">
    <property type="entry name" value="ACETATE COA-TRANSFERASE YDIF"/>
    <property type="match status" value="1"/>
</dbReference>
<dbReference type="PANTHER" id="PTHR43293:SF3">
    <property type="entry name" value="CHOLESTEROL RING-CLEAVING HYDROLASE IPDB SUBUNIT"/>
    <property type="match status" value="1"/>
</dbReference>
<accession>A0A6J7JKD4</accession>
<organism evidence="1">
    <name type="scientific">freshwater metagenome</name>
    <dbReference type="NCBI Taxonomy" id="449393"/>
    <lineage>
        <taxon>unclassified sequences</taxon>
        <taxon>metagenomes</taxon>
        <taxon>ecological metagenomes</taxon>
    </lineage>
</organism>
<dbReference type="InterPro" id="IPR004165">
    <property type="entry name" value="CoA_trans_fam_I"/>
</dbReference>
<dbReference type="Pfam" id="PF01144">
    <property type="entry name" value="CoA_trans"/>
    <property type="match status" value="1"/>
</dbReference>
<dbReference type="AlphaFoldDB" id="A0A6J7JKD4"/>
<dbReference type="SMART" id="SM00882">
    <property type="entry name" value="CoA_trans"/>
    <property type="match status" value="1"/>
</dbReference>
<name>A0A6J7JKD4_9ZZZZ</name>
<dbReference type="GO" id="GO:0008410">
    <property type="term" value="F:CoA-transferase activity"/>
    <property type="evidence" value="ECO:0007669"/>
    <property type="project" value="InterPro"/>
</dbReference>
<dbReference type="InterPro" id="IPR037171">
    <property type="entry name" value="NagB/RpiA_transferase-like"/>
</dbReference>
<dbReference type="EMBL" id="CAFBMX010000014">
    <property type="protein sequence ID" value="CAB4943845.1"/>
    <property type="molecule type" value="Genomic_DNA"/>
</dbReference>
<reference evidence="1" key="1">
    <citation type="submission" date="2020-05" db="EMBL/GenBank/DDBJ databases">
        <authorList>
            <person name="Chiriac C."/>
            <person name="Salcher M."/>
            <person name="Ghai R."/>
            <person name="Kavagutti S V."/>
        </authorList>
    </citation>
    <scope>NUCLEOTIDE SEQUENCE</scope>
</reference>
<dbReference type="SUPFAM" id="SSF100950">
    <property type="entry name" value="NagB/RpiA/CoA transferase-like"/>
    <property type="match status" value="1"/>
</dbReference>
<dbReference type="Gene3D" id="3.40.1080.10">
    <property type="entry name" value="Glutaconate Coenzyme A-transferase"/>
    <property type="match status" value="1"/>
</dbReference>
<gene>
    <name evidence="1" type="ORF">UFOPK3674_01987</name>
</gene>
<evidence type="ECO:0000313" key="1">
    <source>
        <dbReference type="EMBL" id="CAB4943845.1"/>
    </source>
</evidence>